<reference evidence="1 2" key="1">
    <citation type="submission" date="2017-11" db="EMBL/GenBank/DDBJ databases">
        <title>Draft Genome Sequence of Sporolactobacillus inulinus NBRC 111894 Isolated from Koso, a Japanese Sugar-Vegetable Fermented Beverage.</title>
        <authorList>
            <person name="Chiou T.Y."/>
            <person name="Oshima K."/>
            <person name="Suda W."/>
            <person name="Hattori M."/>
            <person name="Takahashi T."/>
        </authorList>
    </citation>
    <scope>NUCLEOTIDE SEQUENCE [LARGE SCALE GENOMIC DNA]</scope>
    <source>
        <strain evidence="1 2">NBRC111894</strain>
    </source>
</reference>
<gene>
    <name evidence="1" type="ORF">NBRC111894_2181</name>
</gene>
<evidence type="ECO:0000313" key="2">
    <source>
        <dbReference type="Proteomes" id="UP000319716"/>
    </source>
</evidence>
<proteinExistence type="predicted"/>
<evidence type="ECO:0000313" key="1">
    <source>
        <dbReference type="EMBL" id="GAY76627.1"/>
    </source>
</evidence>
<dbReference type="EMBL" id="BEXB01000015">
    <property type="protein sequence ID" value="GAY76627.1"/>
    <property type="molecule type" value="Genomic_DNA"/>
</dbReference>
<sequence length="42" mass="5032">MIAETIKSGCMLLRSFQFNGCWEKQPFLQVKKVYNLPCWYDD</sequence>
<name>A0A4Y1ZC30_9BACL</name>
<comment type="caution">
    <text evidence="1">The sequence shown here is derived from an EMBL/GenBank/DDBJ whole genome shotgun (WGS) entry which is preliminary data.</text>
</comment>
<dbReference type="AlphaFoldDB" id="A0A4Y1ZC30"/>
<organism evidence="1 2">
    <name type="scientific">Sporolactobacillus inulinus</name>
    <dbReference type="NCBI Taxonomy" id="2078"/>
    <lineage>
        <taxon>Bacteria</taxon>
        <taxon>Bacillati</taxon>
        <taxon>Bacillota</taxon>
        <taxon>Bacilli</taxon>
        <taxon>Bacillales</taxon>
        <taxon>Sporolactobacillaceae</taxon>
        <taxon>Sporolactobacillus</taxon>
    </lineage>
</organism>
<protein>
    <submittedName>
        <fullName evidence="1">Uncharacterized protein</fullName>
    </submittedName>
</protein>
<accession>A0A4Y1ZC30</accession>
<dbReference type="Proteomes" id="UP000319716">
    <property type="component" value="Unassembled WGS sequence"/>
</dbReference>